<keyword evidence="2" id="KW-1185">Reference proteome</keyword>
<accession>A0A183EGS1</accession>
<proteinExistence type="predicted"/>
<evidence type="ECO:0000313" key="2">
    <source>
        <dbReference type="Proteomes" id="UP000271098"/>
    </source>
</evidence>
<organism evidence="3">
    <name type="scientific">Gongylonema pulchrum</name>
    <dbReference type="NCBI Taxonomy" id="637853"/>
    <lineage>
        <taxon>Eukaryota</taxon>
        <taxon>Metazoa</taxon>
        <taxon>Ecdysozoa</taxon>
        <taxon>Nematoda</taxon>
        <taxon>Chromadorea</taxon>
        <taxon>Rhabditida</taxon>
        <taxon>Spirurina</taxon>
        <taxon>Spiruromorpha</taxon>
        <taxon>Spiruroidea</taxon>
        <taxon>Gongylonematidae</taxon>
        <taxon>Gongylonema</taxon>
    </lineage>
</organism>
<protein>
    <submittedName>
        <fullName evidence="3">Transposase</fullName>
    </submittedName>
</protein>
<evidence type="ECO:0000313" key="1">
    <source>
        <dbReference type="EMBL" id="VDN35438.1"/>
    </source>
</evidence>
<gene>
    <name evidence="1" type="ORF">GPUH_LOCUS20163</name>
</gene>
<name>A0A183EGS1_9BILA</name>
<evidence type="ECO:0000313" key="3">
    <source>
        <dbReference type="WBParaSite" id="GPUH_0002018701-mRNA-1"/>
    </source>
</evidence>
<dbReference type="EMBL" id="UYRT01089895">
    <property type="protein sequence ID" value="VDN35438.1"/>
    <property type="molecule type" value="Genomic_DNA"/>
</dbReference>
<reference evidence="3" key="1">
    <citation type="submission" date="2016-06" db="UniProtKB">
        <authorList>
            <consortium name="WormBaseParasite"/>
        </authorList>
    </citation>
    <scope>IDENTIFICATION</scope>
</reference>
<sequence>MCYKSRPTDFWSFGENRVAHDRIHMAQDQIRKVCDNCRMICGLIQNDYGFNDDHRNRSITSFETNSAMHQSRSIQLTFFAATSS</sequence>
<dbReference type="AlphaFoldDB" id="A0A183EGS1"/>
<reference evidence="1 2" key="2">
    <citation type="submission" date="2018-11" db="EMBL/GenBank/DDBJ databases">
        <authorList>
            <consortium name="Pathogen Informatics"/>
        </authorList>
    </citation>
    <scope>NUCLEOTIDE SEQUENCE [LARGE SCALE GENOMIC DNA]</scope>
</reference>
<dbReference type="WBParaSite" id="GPUH_0002018701-mRNA-1">
    <property type="protein sequence ID" value="GPUH_0002018701-mRNA-1"/>
    <property type="gene ID" value="GPUH_0002018701"/>
</dbReference>
<dbReference type="Proteomes" id="UP000271098">
    <property type="component" value="Unassembled WGS sequence"/>
</dbReference>